<dbReference type="EMBL" id="MQVS01000001">
    <property type="protein sequence ID" value="OKL52627.1"/>
    <property type="molecule type" value="Genomic_DNA"/>
</dbReference>
<dbReference type="SUPFAM" id="SSF53474">
    <property type="entry name" value="alpha/beta-Hydrolases"/>
    <property type="match status" value="1"/>
</dbReference>
<dbReference type="HAMAP" id="MF_00296">
    <property type="entry name" value="MetX_acyltransf"/>
    <property type="match status" value="1"/>
</dbReference>
<proteinExistence type="inferred from homology"/>
<keyword evidence="1 2" id="KW-0808">Transferase</keyword>
<feature type="active site" evidence="2 3">
    <location>
        <position position="334"/>
    </location>
</feature>
<dbReference type="FunCoup" id="A0A1Q5PYL6">
    <property type="interactions" value="124"/>
</dbReference>
<evidence type="ECO:0000313" key="5">
    <source>
        <dbReference type="EMBL" id="OKL52627.1"/>
    </source>
</evidence>
<keyword evidence="2" id="KW-0486">Methionine biosynthesis</keyword>
<comment type="caution">
    <text evidence="5">The sequence shown here is derived from an EMBL/GenBank/DDBJ whole genome shotgun (WGS) entry which is preliminary data.</text>
</comment>
<feature type="binding site" evidence="2">
    <location>
        <position position="364"/>
    </location>
    <ligand>
        <name>substrate</name>
    </ligand>
</feature>
<dbReference type="Pfam" id="PF00561">
    <property type="entry name" value="Abhydrolase_1"/>
    <property type="match status" value="1"/>
</dbReference>
<evidence type="ECO:0000259" key="4">
    <source>
        <dbReference type="Pfam" id="PF00561"/>
    </source>
</evidence>
<evidence type="ECO:0000256" key="3">
    <source>
        <dbReference type="PIRSR" id="PIRSR000443-1"/>
    </source>
</evidence>
<evidence type="ECO:0000313" key="6">
    <source>
        <dbReference type="Proteomes" id="UP000185612"/>
    </source>
</evidence>
<evidence type="ECO:0000256" key="2">
    <source>
        <dbReference type="HAMAP-Rule" id="MF_00296"/>
    </source>
</evidence>
<comment type="similarity">
    <text evidence="2">Belongs to the AB hydrolase superfamily. MetX family.</text>
</comment>
<feature type="binding site" evidence="2">
    <location>
        <position position="241"/>
    </location>
    <ligand>
        <name>substrate</name>
    </ligand>
</feature>
<dbReference type="GO" id="GO:0004414">
    <property type="term" value="F:homoserine O-acetyltransferase activity"/>
    <property type="evidence" value="ECO:0007669"/>
    <property type="project" value="UniProtKB-UniRule"/>
</dbReference>
<comment type="caution">
    <text evidence="2">Lacks conserved residue(s) required for the propagation of feature annotation.</text>
</comment>
<dbReference type="InterPro" id="IPR008220">
    <property type="entry name" value="HAT_MetX-like"/>
</dbReference>
<protein>
    <recommendedName>
        <fullName evidence="2">Homoserine O-acetyltransferase</fullName>
        <shortName evidence="2">HAT</shortName>
        <ecNumber evidence="2">2.3.1.31</ecNumber>
    </recommendedName>
    <alternativeName>
        <fullName evidence="2">Homoserine transacetylase</fullName>
        <shortName evidence="2">HTA</shortName>
    </alternativeName>
</protein>
<comment type="function">
    <text evidence="2">Transfers an acetyl group from acetyl-CoA to L-homoserine, forming acetyl-L-homoserine.</text>
</comment>
<organism evidence="5 6">
    <name type="scientific">Buchananella hordeovulneris</name>
    <dbReference type="NCBI Taxonomy" id="52770"/>
    <lineage>
        <taxon>Bacteria</taxon>
        <taxon>Bacillati</taxon>
        <taxon>Actinomycetota</taxon>
        <taxon>Actinomycetes</taxon>
        <taxon>Actinomycetales</taxon>
        <taxon>Actinomycetaceae</taxon>
        <taxon>Buchananella</taxon>
    </lineage>
</organism>
<comment type="subunit">
    <text evidence="2">Homodimer.</text>
</comment>
<dbReference type="GO" id="GO:0005737">
    <property type="term" value="C:cytoplasm"/>
    <property type="evidence" value="ECO:0007669"/>
    <property type="project" value="UniProtKB-SubCell"/>
</dbReference>
<keyword evidence="2" id="KW-0028">Amino-acid biosynthesis</keyword>
<dbReference type="PIRSF" id="PIRSF000443">
    <property type="entry name" value="Homoser_Ac_trans"/>
    <property type="match status" value="1"/>
</dbReference>
<sequence>MTAHRRATYPLAQLRASGGWLPGDPVGNRQFASLGPLETESGEYLPEVCLAFETFGHLNAAASNAVLILHALTADSHVTGRVDPAHPGGPWWPHVVGPGQAIDTDRYFVVAANVLGGCQGSTGPSSAAPDGRPWGSRFPHLTPRDQVAAEMRLATHLGIPRFHLVVGASMGGHRALEWALLAPQRVANLAVLASGARTTADQIAWAHPQLAAIELDPAFAGGDYYDAPAGQGPHTGLGLARAIAHTTYRAAPELNARFGRLPQNAEEPLRGGRFAVQSYLEHHARKLAHRFDAGSYRTLTRAFLAHDVGRLRGGPAHALRQVQARTLVVGIDSDRLFPVSESELIASHVPDSRLAVLSTPHGHDGFLVENAAISALLRDFLAPAPPRAQGWRGTFDSLPPAAEQLPSC</sequence>
<dbReference type="EC" id="2.3.1.31" evidence="2"/>
<dbReference type="InterPro" id="IPR000073">
    <property type="entry name" value="AB_hydrolase_1"/>
</dbReference>
<reference evidence="6" key="1">
    <citation type="submission" date="2016-12" db="EMBL/GenBank/DDBJ databases">
        <authorList>
            <person name="Meng X."/>
        </authorList>
    </citation>
    <scope>NUCLEOTIDE SEQUENCE [LARGE SCALE GENOMIC DNA]</scope>
    <source>
        <strain evidence="6">DSM 20732</strain>
    </source>
</reference>
<dbReference type="PANTHER" id="PTHR32268">
    <property type="entry name" value="HOMOSERINE O-ACETYLTRANSFERASE"/>
    <property type="match status" value="1"/>
</dbReference>
<feature type="active site" description="Nucleophile" evidence="2 3">
    <location>
        <position position="169"/>
    </location>
</feature>
<feature type="domain" description="AB hydrolase-1" evidence="4">
    <location>
        <begin position="64"/>
        <end position="366"/>
    </location>
</feature>
<feature type="active site" evidence="2 3">
    <location>
        <position position="363"/>
    </location>
</feature>
<keyword evidence="2" id="KW-0012">Acyltransferase</keyword>
<dbReference type="AlphaFoldDB" id="A0A1Q5PYL6"/>
<gene>
    <name evidence="2" type="primary">metXA</name>
    <name evidence="5" type="ORF">BSZ40_00470</name>
</gene>
<dbReference type="GO" id="GO:0009086">
    <property type="term" value="P:methionine biosynthetic process"/>
    <property type="evidence" value="ECO:0007669"/>
    <property type="project" value="UniProtKB-UniRule"/>
</dbReference>
<keyword evidence="2" id="KW-0963">Cytoplasm</keyword>
<dbReference type="InterPro" id="IPR029058">
    <property type="entry name" value="AB_hydrolase_fold"/>
</dbReference>
<dbReference type="STRING" id="52770.BSZ40_00470"/>
<name>A0A1Q5PYL6_9ACTO</name>
<dbReference type="InParanoid" id="A0A1Q5PYL6"/>
<evidence type="ECO:0000256" key="1">
    <source>
        <dbReference type="ARBA" id="ARBA00022679"/>
    </source>
</evidence>
<dbReference type="NCBIfam" id="TIGR01392">
    <property type="entry name" value="homoserO_Ac_trn"/>
    <property type="match status" value="1"/>
</dbReference>
<keyword evidence="6" id="KW-1185">Reference proteome</keyword>
<dbReference type="Proteomes" id="UP000185612">
    <property type="component" value="Unassembled WGS sequence"/>
</dbReference>
<dbReference type="GO" id="GO:0009092">
    <property type="term" value="P:homoserine metabolic process"/>
    <property type="evidence" value="ECO:0007669"/>
    <property type="project" value="TreeGrafter"/>
</dbReference>
<comment type="catalytic activity">
    <reaction evidence="2">
        <text>L-homoserine + acetyl-CoA = O-acetyl-L-homoserine + CoA</text>
        <dbReference type="Rhea" id="RHEA:13701"/>
        <dbReference type="ChEBI" id="CHEBI:57287"/>
        <dbReference type="ChEBI" id="CHEBI:57288"/>
        <dbReference type="ChEBI" id="CHEBI:57476"/>
        <dbReference type="ChEBI" id="CHEBI:57716"/>
        <dbReference type="EC" id="2.3.1.31"/>
    </reaction>
</comment>
<dbReference type="PANTHER" id="PTHR32268:SF11">
    <property type="entry name" value="HOMOSERINE O-ACETYLTRANSFERASE"/>
    <property type="match status" value="1"/>
</dbReference>
<dbReference type="OrthoDB" id="9800754at2"/>
<accession>A0A1Q5PYL6</accession>
<dbReference type="UniPathway" id="UPA00051">
    <property type="reaction ID" value="UER00074"/>
</dbReference>
<dbReference type="RefSeq" id="WP_073822174.1">
    <property type="nucleotide sequence ID" value="NZ_MQVS01000001.1"/>
</dbReference>
<dbReference type="NCBIfam" id="NF001209">
    <property type="entry name" value="PRK00175.1"/>
    <property type="match status" value="1"/>
</dbReference>
<comment type="subcellular location">
    <subcellularLocation>
        <location evidence="2">Cytoplasm</location>
    </subcellularLocation>
</comment>
<comment type="pathway">
    <text evidence="2">Amino-acid biosynthesis; L-methionine biosynthesis via de novo pathway; O-acetyl-L-homoserine from L-homoserine: step 1/1.</text>
</comment>
<dbReference type="Gene3D" id="3.40.50.1820">
    <property type="entry name" value="alpha/beta hydrolase"/>
    <property type="match status" value="1"/>
</dbReference>